<evidence type="ECO:0000313" key="2">
    <source>
        <dbReference type="EMBL" id="SIT55518.1"/>
    </source>
</evidence>
<reference evidence="3" key="1">
    <citation type="submission" date="2017-01" db="EMBL/GenBank/DDBJ databases">
        <authorList>
            <person name="Brunel B."/>
        </authorList>
    </citation>
    <scope>NUCLEOTIDE SEQUENCE [LARGE SCALE GENOMIC DNA]</scope>
</reference>
<keyword evidence="1" id="KW-1133">Transmembrane helix</keyword>
<keyword evidence="1" id="KW-0812">Transmembrane</keyword>
<keyword evidence="3" id="KW-1185">Reference proteome</keyword>
<dbReference type="EMBL" id="FTPD01000015">
    <property type="protein sequence ID" value="SIT55518.1"/>
    <property type="molecule type" value="Genomic_DNA"/>
</dbReference>
<keyword evidence="1" id="KW-0472">Membrane</keyword>
<dbReference type="AlphaFoldDB" id="A0A1R3V6K4"/>
<feature type="transmembrane region" description="Helical" evidence="1">
    <location>
        <begin position="49"/>
        <end position="71"/>
    </location>
</feature>
<dbReference type="STRING" id="1631249.BQ8794_220082"/>
<name>A0A1R3V6K4_9HYPH</name>
<accession>A0A1R3V6K4</accession>
<evidence type="ECO:0000256" key="1">
    <source>
        <dbReference type="SAM" id="Phobius"/>
    </source>
</evidence>
<organism evidence="2 3">
    <name type="scientific">Mesorhizobium prunaredense</name>
    <dbReference type="NCBI Taxonomy" id="1631249"/>
    <lineage>
        <taxon>Bacteria</taxon>
        <taxon>Pseudomonadati</taxon>
        <taxon>Pseudomonadota</taxon>
        <taxon>Alphaproteobacteria</taxon>
        <taxon>Hyphomicrobiales</taxon>
        <taxon>Phyllobacteriaceae</taxon>
        <taxon>Mesorhizobium</taxon>
    </lineage>
</organism>
<gene>
    <name evidence="2" type="ORF">BQ8794_220082</name>
</gene>
<evidence type="ECO:0000313" key="3">
    <source>
        <dbReference type="Proteomes" id="UP000188388"/>
    </source>
</evidence>
<protein>
    <submittedName>
        <fullName evidence="2">Uncharacterized protein</fullName>
    </submittedName>
</protein>
<proteinExistence type="predicted"/>
<sequence>MPCWKAVSTMRTGLRHFSLTPSRFADRAVADSPMWAATAARSGMVADTVITVAHTGMLLSIVELGMVLALWRGPQLPELLLGPLSGPLPPHTHIRRTADIILTPRAIETICNKTLSMVYKMISAV</sequence>
<dbReference type="Proteomes" id="UP000188388">
    <property type="component" value="Unassembled WGS sequence"/>
</dbReference>